<dbReference type="RefSeq" id="WP_256531785.1">
    <property type="nucleotide sequence ID" value="NZ_CP101824.1"/>
</dbReference>
<comment type="function">
    <text evidence="10">Part of the Rad50/Mre11 complex, which is involved in the early steps of DNA double-strand break (DSB) repair. Rad50 controls the balance between DNA end bridging and DNA resection via ATP-dependent structural rearrangements of the Rad50/Mre11 complex.</text>
</comment>
<feature type="domain" description="Zinc-hook" evidence="12">
    <location>
        <begin position="406"/>
        <end position="505"/>
    </location>
</feature>
<keyword evidence="4 10" id="KW-0378">Hydrolase</keyword>
<keyword evidence="14" id="KW-1185">Reference proteome</keyword>
<reference evidence="13 14" key="1">
    <citation type="journal article" date="2019" name="Int. J. Syst. Evol. Microbiol.">
        <title>The Global Catalogue of Microorganisms (GCM) 10K type strain sequencing project: providing services to taxonomists for standard genome sequencing and annotation.</title>
        <authorList>
            <consortium name="The Broad Institute Genomics Platform"/>
            <consortium name="The Broad Institute Genome Sequencing Center for Infectious Disease"/>
            <person name="Wu L."/>
            <person name="Ma J."/>
        </authorList>
    </citation>
    <scope>NUCLEOTIDE SEQUENCE [LARGE SCALE GENOMIC DNA]</scope>
    <source>
        <strain evidence="13 14">IBRC-M 10256</strain>
    </source>
</reference>
<organism evidence="13 14">
    <name type="scientific">Halovivax cerinus</name>
    <dbReference type="NCBI Taxonomy" id="1487865"/>
    <lineage>
        <taxon>Archaea</taxon>
        <taxon>Methanobacteriati</taxon>
        <taxon>Methanobacteriota</taxon>
        <taxon>Stenosarchaea group</taxon>
        <taxon>Halobacteria</taxon>
        <taxon>Halobacteriales</taxon>
        <taxon>Natrialbaceae</taxon>
        <taxon>Halovivax</taxon>
    </lineage>
</organism>
<feature type="binding site" evidence="10 11">
    <location>
        <position position="456"/>
    </location>
    <ligand>
        <name>Zn(2+)</name>
        <dbReference type="ChEBI" id="CHEBI:29105"/>
    </ligand>
</feature>
<comment type="subunit">
    <text evidence="10">Homodimer. Forms a heterotetramer composed of two Mre11 subunits and two Rad50 subunits.</text>
</comment>
<dbReference type="InterPro" id="IPR038729">
    <property type="entry name" value="Rad50/SbcC_AAA"/>
</dbReference>
<evidence type="ECO:0000256" key="9">
    <source>
        <dbReference type="ARBA" id="ARBA00049666"/>
    </source>
</evidence>
<dbReference type="PANTHER" id="PTHR32114:SF2">
    <property type="entry name" value="ABC TRANSPORTER ABCH.3"/>
    <property type="match status" value="1"/>
</dbReference>
<comment type="caution">
    <text evidence="13">The sequence shown here is derived from an EMBL/GenBank/DDBJ whole genome shotgun (WGS) entry which is preliminary data.</text>
</comment>
<dbReference type="InterPro" id="IPR022982">
    <property type="entry name" value="Rad50_ATPase_archaeal"/>
</dbReference>
<evidence type="ECO:0000256" key="6">
    <source>
        <dbReference type="ARBA" id="ARBA00022840"/>
    </source>
</evidence>
<evidence type="ECO:0000256" key="10">
    <source>
        <dbReference type="HAMAP-Rule" id="MF_00449"/>
    </source>
</evidence>
<accession>A0ABD5NKH3</accession>
<dbReference type="NCBIfam" id="NF002572">
    <property type="entry name" value="PRK02224.1"/>
    <property type="match status" value="1"/>
</dbReference>
<dbReference type="GO" id="GO:0008270">
    <property type="term" value="F:zinc ion binding"/>
    <property type="evidence" value="ECO:0007669"/>
    <property type="project" value="UniProtKB-UniRule"/>
</dbReference>
<dbReference type="SUPFAM" id="SSF52540">
    <property type="entry name" value="P-loop containing nucleoside triphosphate hydrolases"/>
    <property type="match status" value="2"/>
</dbReference>
<dbReference type="EMBL" id="JBHSAQ010000001">
    <property type="protein sequence ID" value="MFC3957290.1"/>
    <property type="molecule type" value="Genomic_DNA"/>
</dbReference>
<evidence type="ECO:0000256" key="3">
    <source>
        <dbReference type="ARBA" id="ARBA00022763"/>
    </source>
</evidence>
<evidence type="ECO:0000259" key="12">
    <source>
        <dbReference type="PROSITE" id="PS51131"/>
    </source>
</evidence>
<keyword evidence="2 10" id="KW-0547">Nucleotide-binding</keyword>
<feature type="coiled-coil region" evidence="10">
    <location>
        <begin position="675"/>
        <end position="705"/>
    </location>
</feature>
<sequence>MRVTDVTLENFKCYEDAELDLSTGITVVHGVNGSGKSTLLEAIFFALYGSRALDDRTLSDVVTTGATSTAVELGFTHDGERYRIERRVTRRDERTSTTKCVLEGPDDQIEGARDVRAFVASLLRMDATAFVNCAYVRQGEVNKLIHASPADRQDMIDDLLQLGALETYRERASEARLGVKDVLDEVRGQATTLDEQIEAKREKNLHDRLNELETERAEIDEAIDRYESQRETAVETRDAAEAVLETHEEVRAEIDELTAEIETLREKIRETASDREAATDDIADLESTRRELTERRSTVLERVSIDDESTVAARLDALADRETEIRDELEDVRVAISEAQSAAERHRETASTLESDAEAARERAEELKTSITDARQTIDERESALADLDEEIEVERARFDDAPVDFGDAADHVETLRSRADELDEQVADVRAERTALVAAIEDAEALLAEGQCPECGQPVDDAPHVTGLEDKRAEKAALDDRLSALREERADLEERIDRAEALHEAERRVERLRDNRETTAQLLAEKRETVGEKEEQYEDLLAEAADAESEADTAHDRAADLDSDIDDLRDRLGDLNGTQADLREERTALETAQDCTEQIEACDRQIETLRERRADWETMNDERRTQLSAARDRRDELRDSVDEDRLETARDDLERADSYIEQVDETLSDRRERRSEVQSAIGAVENELEELESLEARRAAVADRLTAVESVYEDAETLQETYGTLRTDLRQRNVETLERLVNETFDLLYQNDTYAGIDLDGSYRLTVYQKDGDPLDPDQLSGGERAIFNLSLRCAIYRLLAEGVDGSGPLPPLILDEPTVFLDAGHVGQLVTLVETMRDLGVEQILLVSHDEELVGAADELVHVTTDPTTNRSAVERRKTDLARILAE</sequence>
<dbReference type="GeneID" id="73904543"/>
<comment type="similarity">
    <text evidence="10">Belongs to the SMC family. RAD50 subfamily.</text>
</comment>
<feature type="binding site" evidence="10">
    <location>
        <begin position="32"/>
        <end position="38"/>
    </location>
    <ligand>
        <name>ATP</name>
        <dbReference type="ChEBI" id="CHEBI:30616"/>
    </ligand>
</feature>
<dbReference type="Pfam" id="PF13476">
    <property type="entry name" value="AAA_23"/>
    <property type="match status" value="1"/>
</dbReference>
<evidence type="ECO:0000313" key="14">
    <source>
        <dbReference type="Proteomes" id="UP001595846"/>
    </source>
</evidence>
<dbReference type="Proteomes" id="UP001595846">
    <property type="component" value="Unassembled WGS sequence"/>
</dbReference>
<evidence type="ECO:0000256" key="5">
    <source>
        <dbReference type="ARBA" id="ARBA00022833"/>
    </source>
</evidence>
<feature type="coiled-coil region" evidence="10">
    <location>
        <begin position="329"/>
        <end position="433"/>
    </location>
</feature>
<comment type="cofactor">
    <cofactor evidence="10">
        <name>Zn(2+)</name>
        <dbReference type="ChEBI" id="CHEBI:29105"/>
    </cofactor>
    <text evidence="10">Binds 1 zinc ion per homodimer.</text>
</comment>
<dbReference type="AlphaFoldDB" id="A0ABD5NKH3"/>
<dbReference type="GO" id="GO:0005524">
    <property type="term" value="F:ATP binding"/>
    <property type="evidence" value="ECO:0007669"/>
    <property type="project" value="UniProtKB-UniRule"/>
</dbReference>
<gene>
    <name evidence="10 13" type="primary">rad50</name>
    <name evidence="13" type="ORF">ACFOUR_02730</name>
</gene>
<dbReference type="PROSITE" id="PS51131">
    <property type="entry name" value="ZN_HOOK"/>
    <property type="match status" value="1"/>
</dbReference>
<feature type="binding site" evidence="10 11">
    <location>
        <position position="453"/>
    </location>
    <ligand>
        <name>Zn(2+)</name>
        <dbReference type="ChEBI" id="CHEBI:29105"/>
    </ligand>
</feature>
<keyword evidence="5 10" id="KW-0862">Zinc</keyword>
<feature type="binding site" evidence="10">
    <location>
        <position position="12"/>
    </location>
    <ligand>
        <name>ATP</name>
        <dbReference type="ChEBI" id="CHEBI:30616"/>
    </ligand>
</feature>
<keyword evidence="3 10" id="KW-0227">DNA damage</keyword>
<evidence type="ECO:0000256" key="11">
    <source>
        <dbReference type="PROSITE-ProRule" id="PRU00471"/>
    </source>
</evidence>
<comment type="caution">
    <text evidence="10">Lacks conserved residue(s) required for the propagation of feature annotation.</text>
</comment>
<dbReference type="Gene3D" id="3.40.50.300">
    <property type="entry name" value="P-loop containing nucleotide triphosphate hydrolases"/>
    <property type="match status" value="2"/>
</dbReference>
<evidence type="ECO:0000256" key="2">
    <source>
        <dbReference type="ARBA" id="ARBA00022741"/>
    </source>
</evidence>
<keyword evidence="7 10" id="KW-0175">Coiled coil</keyword>
<dbReference type="NCBIfam" id="NF041035">
    <property type="entry name" value="Rad50_Halo"/>
    <property type="match status" value="1"/>
</dbReference>
<keyword evidence="6 10" id="KW-0067">ATP-binding</keyword>
<evidence type="ECO:0000256" key="7">
    <source>
        <dbReference type="ARBA" id="ARBA00023054"/>
    </source>
</evidence>
<dbReference type="InterPro" id="IPR013134">
    <property type="entry name" value="Zn_hook_RAD50"/>
</dbReference>
<comment type="domain">
    <text evidence="10">The two conserved Cys that bind zinc constitute the zinc-hook, which separates the large intramolecular coiled coil regions. The 2 Cys residues coordinate one molecule of zinc with the help of the 2 Cys residues of the zinc-hook of another Rad50 molecule, thereby forming a V-shaped homodimer.</text>
</comment>
<dbReference type="GO" id="GO:0016887">
    <property type="term" value="F:ATP hydrolysis activity"/>
    <property type="evidence" value="ECO:0007669"/>
    <property type="project" value="UniProtKB-UniRule"/>
</dbReference>
<name>A0ABD5NKH3_9EURY</name>
<evidence type="ECO:0000256" key="1">
    <source>
        <dbReference type="ARBA" id="ARBA00022723"/>
    </source>
</evidence>
<dbReference type="HAMAP" id="MF_00449">
    <property type="entry name" value="RAD50"/>
    <property type="match status" value="1"/>
</dbReference>
<evidence type="ECO:0000256" key="4">
    <source>
        <dbReference type="ARBA" id="ARBA00022801"/>
    </source>
</evidence>
<keyword evidence="8 10" id="KW-0234">DNA repair</keyword>
<proteinExistence type="inferred from homology"/>
<comment type="similarity">
    <text evidence="9">Belongs to the Sph1/Sph2 family.</text>
</comment>
<feature type="binding site" evidence="10">
    <location>
        <position position="138"/>
    </location>
    <ligand>
        <name>ATP</name>
        <dbReference type="ChEBI" id="CHEBI:30616"/>
    </ligand>
</feature>
<keyword evidence="1 10" id="KW-0479">Metal-binding</keyword>
<feature type="coiled-coil region" evidence="10">
    <location>
        <begin position="469"/>
        <end position="648"/>
    </location>
</feature>
<dbReference type="PANTHER" id="PTHR32114">
    <property type="entry name" value="ABC TRANSPORTER ABCH.3"/>
    <property type="match status" value="1"/>
</dbReference>
<dbReference type="Gene3D" id="1.10.287.510">
    <property type="entry name" value="Helix hairpin bin"/>
    <property type="match status" value="1"/>
</dbReference>
<dbReference type="InterPro" id="IPR053480">
    <property type="entry name" value="DSB_repair_ATPase"/>
</dbReference>
<dbReference type="SUPFAM" id="SSF75712">
    <property type="entry name" value="Rad50 coiled-coil Zn hook"/>
    <property type="match status" value="1"/>
</dbReference>
<feature type="coiled-coil region" evidence="10">
    <location>
        <begin position="183"/>
        <end position="302"/>
    </location>
</feature>
<evidence type="ECO:0000313" key="13">
    <source>
        <dbReference type="EMBL" id="MFC3957290.1"/>
    </source>
</evidence>
<dbReference type="InterPro" id="IPR027417">
    <property type="entry name" value="P-loop_NTPase"/>
</dbReference>
<protein>
    <recommendedName>
        <fullName evidence="10">DNA double-strand break repair Rad50 ATPase</fullName>
    </recommendedName>
</protein>
<evidence type="ECO:0000256" key="8">
    <source>
        <dbReference type="ARBA" id="ARBA00023204"/>
    </source>
</evidence>
<dbReference type="GO" id="GO:0006302">
    <property type="term" value="P:double-strand break repair"/>
    <property type="evidence" value="ECO:0007669"/>
    <property type="project" value="UniProtKB-UniRule"/>
</dbReference>